<reference evidence="14" key="1">
    <citation type="submission" date="2018-04" db="EMBL/GenBank/DDBJ databases">
        <authorList>
            <person name="Go L.Y."/>
            <person name="Mitchell J.A."/>
        </authorList>
    </citation>
    <scope>NUCLEOTIDE SEQUENCE</scope>
    <source>
        <tissue evidence="14">Whole organism</tissue>
    </source>
</reference>
<feature type="signal peptide" evidence="12">
    <location>
        <begin position="1"/>
        <end position="20"/>
    </location>
</feature>
<organism evidence="14">
    <name type="scientific">Culicoides sonorensis</name>
    <name type="common">Biting midge</name>
    <dbReference type="NCBI Taxonomy" id="179676"/>
    <lineage>
        <taxon>Eukaryota</taxon>
        <taxon>Metazoa</taxon>
        <taxon>Ecdysozoa</taxon>
        <taxon>Arthropoda</taxon>
        <taxon>Hexapoda</taxon>
        <taxon>Insecta</taxon>
        <taxon>Pterygota</taxon>
        <taxon>Neoptera</taxon>
        <taxon>Endopterygota</taxon>
        <taxon>Diptera</taxon>
        <taxon>Nematocera</taxon>
        <taxon>Chironomoidea</taxon>
        <taxon>Ceratopogonidae</taxon>
        <taxon>Ceratopogoninae</taxon>
        <taxon>Culicoides</taxon>
        <taxon>Monoculicoides</taxon>
    </lineage>
</organism>
<evidence type="ECO:0000256" key="12">
    <source>
        <dbReference type="SAM" id="SignalP"/>
    </source>
</evidence>
<dbReference type="InterPro" id="IPR032675">
    <property type="entry name" value="LRR_dom_sf"/>
</dbReference>
<dbReference type="VEuPathDB" id="VectorBase:CSON005682"/>
<dbReference type="Pfam" id="PF13306">
    <property type="entry name" value="LRR_5"/>
    <property type="match status" value="1"/>
</dbReference>
<evidence type="ECO:0000256" key="10">
    <source>
        <dbReference type="SAM" id="MobiDB-lite"/>
    </source>
</evidence>
<evidence type="ECO:0000256" key="2">
    <source>
        <dbReference type="ARBA" id="ARBA00022475"/>
    </source>
</evidence>
<evidence type="ECO:0000256" key="8">
    <source>
        <dbReference type="ARBA" id="ARBA00023136"/>
    </source>
</evidence>
<keyword evidence="7 11" id="KW-1133">Transmembrane helix</keyword>
<evidence type="ECO:0000313" key="14">
    <source>
        <dbReference type="EMBL" id="SSX01555.1"/>
    </source>
</evidence>
<feature type="region of interest" description="Disordered" evidence="10">
    <location>
        <begin position="516"/>
        <end position="538"/>
    </location>
</feature>
<dbReference type="Pfam" id="PF13855">
    <property type="entry name" value="LRR_8"/>
    <property type="match status" value="1"/>
</dbReference>
<evidence type="ECO:0000256" key="6">
    <source>
        <dbReference type="ARBA" id="ARBA00022737"/>
    </source>
</evidence>
<dbReference type="InterPro" id="IPR000483">
    <property type="entry name" value="Cys-rich_flank_reg_C"/>
</dbReference>
<keyword evidence="9" id="KW-0325">Glycoprotein</keyword>
<evidence type="ECO:0000256" key="7">
    <source>
        <dbReference type="ARBA" id="ARBA00022989"/>
    </source>
</evidence>
<keyword evidence="2" id="KW-1003">Cell membrane</keyword>
<dbReference type="FunFam" id="3.80.10.10:FF:001438">
    <property type="entry name" value="Uncharacterized protein"/>
    <property type="match status" value="1"/>
</dbReference>
<feature type="chain" id="PRO_5033342717" evidence="12">
    <location>
        <begin position="21"/>
        <end position="538"/>
    </location>
</feature>
<dbReference type="PANTHER" id="PTHR45842:SF12">
    <property type="entry name" value="KEKKON 5, ISOFORM A"/>
    <property type="match status" value="1"/>
</dbReference>
<dbReference type="AlphaFoldDB" id="A0A336KDR4"/>
<dbReference type="InterPro" id="IPR003591">
    <property type="entry name" value="Leu-rich_rpt_typical-subtyp"/>
</dbReference>
<gene>
    <name evidence="14" type="primary">CSON005682</name>
</gene>
<feature type="transmembrane region" description="Helical" evidence="11">
    <location>
        <begin position="435"/>
        <end position="457"/>
    </location>
</feature>
<evidence type="ECO:0000256" key="3">
    <source>
        <dbReference type="ARBA" id="ARBA00022614"/>
    </source>
</evidence>
<dbReference type="PANTHER" id="PTHR45842">
    <property type="entry name" value="SYNAPTIC ADHESION-LIKE MOLECULE SALM"/>
    <property type="match status" value="1"/>
</dbReference>
<dbReference type="InterPro" id="IPR026906">
    <property type="entry name" value="LRR_5"/>
</dbReference>
<evidence type="ECO:0000256" key="4">
    <source>
        <dbReference type="ARBA" id="ARBA00022692"/>
    </source>
</evidence>
<evidence type="ECO:0000256" key="5">
    <source>
        <dbReference type="ARBA" id="ARBA00022729"/>
    </source>
</evidence>
<accession>A0A336KDR4</accession>
<dbReference type="SMART" id="SM00369">
    <property type="entry name" value="LRR_TYP"/>
    <property type="match status" value="9"/>
</dbReference>
<evidence type="ECO:0000256" key="1">
    <source>
        <dbReference type="ARBA" id="ARBA00004236"/>
    </source>
</evidence>
<evidence type="ECO:0000313" key="15">
    <source>
        <dbReference type="EMBL" id="SSX21935.1"/>
    </source>
</evidence>
<reference evidence="15" key="2">
    <citation type="submission" date="2018-07" db="EMBL/GenBank/DDBJ databases">
        <authorList>
            <person name="Quirk P.G."/>
            <person name="Krulwich T.A."/>
        </authorList>
    </citation>
    <scope>NUCLEOTIDE SEQUENCE</scope>
</reference>
<dbReference type="EMBL" id="UFQS01000220">
    <property type="protein sequence ID" value="SSX01555.1"/>
    <property type="molecule type" value="Genomic_DNA"/>
</dbReference>
<feature type="domain" description="LRRCT" evidence="13">
    <location>
        <begin position="375"/>
        <end position="426"/>
    </location>
</feature>
<keyword evidence="8 11" id="KW-0472">Membrane</keyword>
<dbReference type="InterPro" id="IPR001611">
    <property type="entry name" value="Leu-rich_rpt"/>
</dbReference>
<dbReference type="SMART" id="SM00082">
    <property type="entry name" value="LRRCT"/>
    <property type="match status" value="1"/>
</dbReference>
<keyword evidence="4 11" id="KW-0812">Transmembrane</keyword>
<keyword evidence="6" id="KW-0677">Repeat</keyword>
<dbReference type="GO" id="GO:0005886">
    <property type="term" value="C:plasma membrane"/>
    <property type="evidence" value="ECO:0007669"/>
    <property type="project" value="UniProtKB-SubCell"/>
</dbReference>
<protein>
    <submittedName>
        <fullName evidence="14">CSON005682 protein</fullName>
    </submittedName>
</protein>
<sequence>MSSLLVLLICITLSPILTIASLHCPNQCKCDDEKLDINCEEGHLDVLPIALNPSIERLVIKNNKIRTIDSSIHFYTQLTLIDLSYNQLFTIPEKTFQYQRKLQQLHLNHNKIGNISNRTFIGLSELAVLNLKGNLIDSLDNKAFMALSNLEELNLGQNRIMRIQAGAFDGLENLKILYLDDNILGAIPSPSFRPMPKLAELYLGVNSLFRIDSNAFEALPELTKLDLRGGLVMNISVDAFKGIEQLKILNLADNKFTRIPTEAFSNLSRLEDLSIGQGEYEIIPAYAFMGLKHLKRIDITGSGKLRVIKDGAFSKNVNLRSLTISSNRGLGVIEGNAFLGLAFLKHVNLRGNSLTTIFESWFSWNELDLLDLSDNPINCDCEVVRVVQTIFPSNKLFLLNNTMCATPDPLRGLPLSDLSYDMLGCAYLNSRESDLIGITLVIIAAIFTAAFLVIFRFRARIREALKRTWDAKFFKTTEFQRPYHKTSSEEDFLPRQSNFYSYNINSTLSFYPHLESPQQHLPPPPQLYASRPLPVTEL</sequence>
<comment type="subcellular location">
    <subcellularLocation>
        <location evidence="1">Cell membrane</location>
    </subcellularLocation>
</comment>
<evidence type="ECO:0000256" key="11">
    <source>
        <dbReference type="SAM" id="Phobius"/>
    </source>
</evidence>
<evidence type="ECO:0000256" key="9">
    <source>
        <dbReference type="ARBA" id="ARBA00023180"/>
    </source>
</evidence>
<dbReference type="InterPro" id="IPR050467">
    <property type="entry name" value="LRFN"/>
</dbReference>
<proteinExistence type="predicted"/>
<name>A0A336KDR4_CULSO</name>
<dbReference type="Gene3D" id="3.80.10.10">
    <property type="entry name" value="Ribonuclease Inhibitor"/>
    <property type="match status" value="3"/>
</dbReference>
<dbReference type="FunFam" id="3.80.10.10:FF:000611">
    <property type="entry name" value="Capricious, isoform E"/>
    <property type="match status" value="1"/>
</dbReference>
<dbReference type="SUPFAM" id="SSF52058">
    <property type="entry name" value="L domain-like"/>
    <property type="match status" value="1"/>
</dbReference>
<dbReference type="EMBL" id="UFQT01000220">
    <property type="protein sequence ID" value="SSX21935.1"/>
    <property type="molecule type" value="Genomic_DNA"/>
</dbReference>
<keyword evidence="3" id="KW-0433">Leucine-rich repeat</keyword>
<keyword evidence="5 12" id="KW-0732">Signal</keyword>
<evidence type="ECO:0000259" key="13">
    <source>
        <dbReference type="SMART" id="SM00082"/>
    </source>
</evidence>
<dbReference type="OMA" id="INCDCYY"/>
<dbReference type="PROSITE" id="PS51450">
    <property type="entry name" value="LRR"/>
    <property type="match status" value="2"/>
</dbReference>